<gene>
    <name evidence="15" type="primary">ftsH</name>
    <name evidence="19" type="ORF">SAMN05421757_10961</name>
</gene>
<protein>
    <recommendedName>
        <fullName evidence="15">ATP-dependent zinc metalloprotease FtsH</fullName>
        <ecNumber evidence="15">3.4.24.-</ecNumber>
    </recommendedName>
</protein>
<dbReference type="Pfam" id="PF01434">
    <property type="entry name" value="Peptidase_M41"/>
    <property type="match status" value="1"/>
</dbReference>
<feature type="binding site" evidence="15">
    <location>
        <position position="509"/>
    </location>
    <ligand>
        <name>Zn(2+)</name>
        <dbReference type="ChEBI" id="CHEBI:29105"/>
        <note>catalytic</note>
    </ligand>
</feature>
<dbReference type="GO" id="GO:0004222">
    <property type="term" value="F:metalloendopeptidase activity"/>
    <property type="evidence" value="ECO:0007669"/>
    <property type="project" value="InterPro"/>
</dbReference>
<reference evidence="19 20" key="1">
    <citation type="submission" date="2017-06" db="EMBL/GenBank/DDBJ databases">
        <authorList>
            <person name="Kim H.J."/>
            <person name="Triplett B.A."/>
        </authorList>
    </citation>
    <scope>NUCLEOTIDE SEQUENCE [LARGE SCALE GENOMIC DNA]</scope>
    <source>
        <strain evidence="19 20">DSM 29339</strain>
    </source>
</reference>
<dbReference type="InterPro" id="IPR041569">
    <property type="entry name" value="AAA_lid_3"/>
</dbReference>
<evidence type="ECO:0000313" key="19">
    <source>
        <dbReference type="EMBL" id="SNT27085.1"/>
    </source>
</evidence>
<dbReference type="Pfam" id="PF00004">
    <property type="entry name" value="AAA"/>
    <property type="match status" value="1"/>
</dbReference>
<feature type="transmembrane region" description="Helical" evidence="15">
    <location>
        <begin position="20"/>
        <end position="43"/>
    </location>
</feature>
<dbReference type="GO" id="GO:0030163">
    <property type="term" value="P:protein catabolic process"/>
    <property type="evidence" value="ECO:0007669"/>
    <property type="project" value="UniProtKB-UniRule"/>
</dbReference>
<dbReference type="Gene3D" id="3.30.720.210">
    <property type="match status" value="1"/>
</dbReference>
<feature type="region of interest" description="Disordered" evidence="17">
    <location>
        <begin position="614"/>
        <end position="650"/>
    </location>
</feature>
<dbReference type="SUPFAM" id="SSF52540">
    <property type="entry name" value="P-loop containing nucleoside triphosphate hydrolases"/>
    <property type="match status" value="1"/>
</dbReference>
<evidence type="ECO:0000256" key="4">
    <source>
        <dbReference type="ARBA" id="ARBA00022670"/>
    </source>
</evidence>
<keyword evidence="19" id="KW-0131">Cell cycle</keyword>
<evidence type="ECO:0000256" key="2">
    <source>
        <dbReference type="ARBA" id="ARBA00010044"/>
    </source>
</evidence>
<evidence type="ECO:0000256" key="1">
    <source>
        <dbReference type="ARBA" id="ARBA00004370"/>
    </source>
</evidence>
<feature type="active site" evidence="15">
    <location>
        <position position="434"/>
    </location>
</feature>
<dbReference type="InterPro" id="IPR005936">
    <property type="entry name" value="FtsH"/>
</dbReference>
<comment type="subcellular location">
    <subcellularLocation>
        <location evidence="15">Cell membrane</location>
        <topology evidence="15">Multi-pass membrane protein</topology>
        <orientation evidence="15">Cytoplasmic side</orientation>
    </subcellularLocation>
    <subcellularLocation>
        <location evidence="1">Membrane</location>
    </subcellularLocation>
</comment>
<comment type="function">
    <text evidence="15">Acts as a processive, ATP-dependent zinc metallopeptidase for both cytoplasmic and membrane proteins. Plays a role in the quality control of integral membrane proteins.</text>
</comment>
<dbReference type="SUPFAM" id="SSF140990">
    <property type="entry name" value="FtsH protease domain-like"/>
    <property type="match status" value="1"/>
</dbReference>
<dbReference type="InterPro" id="IPR011546">
    <property type="entry name" value="Pept_M41_FtsH_extracell"/>
</dbReference>
<dbReference type="Proteomes" id="UP000198426">
    <property type="component" value="Unassembled WGS sequence"/>
</dbReference>
<accession>A0A239L9W9</accession>
<dbReference type="EC" id="3.4.24.-" evidence="15"/>
<evidence type="ECO:0000256" key="5">
    <source>
        <dbReference type="ARBA" id="ARBA00022692"/>
    </source>
</evidence>
<dbReference type="HAMAP" id="MF_01458">
    <property type="entry name" value="FtsH"/>
    <property type="match status" value="1"/>
</dbReference>
<dbReference type="GO" id="GO:0004176">
    <property type="term" value="F:ATP-dependent peptidase activity"/>
    <property type="evidence" value="ECO:0007669"/>
    <property type="project" value="InterPro"/>
</dbReference>
<comment type="cofactor">
    <cofactor evidence="15">
        <name>Zn(2+)</name>
        <dbReference type="ChEBI" id="CHEBI:29105"/>
    </cofactor>
    <text evidence="15">Binds 1 zinc ion per subunit.</text>
</comment>
<evidence type="ECO:0000256" key="17">
    <source>
        <dbReference type="SAM" id="MobiDB-lite"/>
    </source>
</evidence>
<keyword evidence="8 15" id="KW-0378">Hydrolase</keyword>
<evidence type="ECO:0000256" key="12">
    <source>
        <dbReference type="ARBA" id="ARBA00023049"/>
    </source>
</evidence>
<feature type="compositionally biased region" description="Basic and acidic residues" evidence="17">
    <location>
        <begin position="631"/>
        <end position="650"/>
    </location>
</feature>
<dbReference type="Pfam" id="PF06480">
    <property type="entry name" value="FtsH_ext"/>
    <property type="match status" value="1"/>
</dbReference>
<keyword evidence="4 15" id="KW-0645">Protease</keyword>
<dbReference type="PANTHER" id="PTHR23076">
    <property type="entry name" value="METALLOPROTEASE M41 FTSH"/>
    <property type="match status" value="1"/>
</dbReference>
<feature type="binding site" evidence="15">
    <location>
        <position position="433"/>
    </location>
    <ligand>
        <name>Zn(2+)</name>
        <dbReference type="ChEBI" id="CHEBI:29105"/>
        <note>catalytic</note>
    </ligand>
</feature>
<evidence type="ECO:0000256" key="16">
    <source>
        <dbReference type="RuleBase" id="RU003651"/>
    </source>
</evidence>
<dbReference type="InterPro" id="IPR003593">
    <property type="entry name" value="AAA+_ATPase"/>
</dbReference>
<dbReference type="OrthoDB" id="9809379at2"/>
<dbReference type="Gene3D" id="3.40.50.300">
    <property type="entry name" value="P-loop containing nucleotide triphosphate hydrolases"/>
    <property type="match status" value="1"/>
</dbReference>
<dbReference type="InterPro" id="IPR037219">
    <property type="entry name" value="Peptidase_M41-like"/>
</dbReference>
<dbReference type="InterPro" id="IPR000642">
    <property type="entry name" value="Peptidase_M41"/>
</dbReference>
<dbReference type="EMBL" id="FZOY01000009">
    <property type="protein sequence ID" value="SNT27085.1"/>
    <property type="molecule type" value="Genomic_DNA"/>
</dbReference>
<feature type="binding site" evidence="15">
    <location>
        <begin position="212"/>
        <end position="219"/>
    </location>
    <ligand>
        <name>ATP</name>
        <dbReference type="ChEBI" id="CHEBI:30616"/>
    </ligand>
</feature>
<feature type="binding site" evidence="15">
    <location>
        <position position="437"/>
    </location>
    <ligand>
        <name>Zn(2+)</name>
        <dbReference type="ChEBI" id="CHEBI:29105"/>
        <note>catalytic</note>
    </ligand>
</feature>
<dbReference type="Gene3D" id="1.10.8.60">
    <property type="match status" value="1"/>
</dbReference>
<evidence type="ECO:0000313" key="20">
    <source>
        <dbReference type="Proteomes" id="UP000198426"/>
    </source>
</evidence>
<keyword evidence="10 15" id="KW-0067">ATP-binding</keyword>
<dbReference type="GO" id="GO:0008270">
    <property type="term" value="F:zinc ion binding"/>
    <property type="evidence" value="ECO:0007669"/>
    <property type="project" value="UniProtKB-UniRule"/>
</dbReference>
<keyword evidence="6 15" id="KW-0479">Metal-binding</keyword>
<keyword evidence="11 15" id="KW-1133">Transmembrane helix</keyword>
<keyword evidence="13 15" id="KW-0472">Membrane</keyword>
<dbReference type="PANTHER" id="PTHR23076:SF97">
    <property type="entry name" value="ATP-DEPENDENT ZINC METALLOPROTEASE YME1L1"/>
    <property type="match status" value="1"/>
</dbReference>
<sequence length="650" mass="70269">MSDDPNKRPNGPNSPWAESMLIPWAFALLLLVMFSMLQPGAAVETVSYSEMKRLIGTGAVAEAVLGENAITVTLAADTTGEVARYKAVTPVQPDPDLLAMLEAADVEITAEAPAGDSLLLLFLPWIVILGVYVWLQRRMFSQIGGIDSRGIGGMFSGRFSQPTASHSDTTFADVAGQEQAKKEVAELVEFLREPERFQRVGAVVPRGVLLMGPPGTGKTLLARALAGEAGVPFFSTSGSEFIEVFVGVGAGRVRAMFDAARKSAPSVIFIDELDSIGRTRGTGLGGGHDEREQTLNQILAELDGFTGREAVVVLAATNRPDVLDPALLRPGRFDRHVTLNLPDQKARRAILDIHARDIPLSNTADLDDVAAGTPGFSGADLRNLLNEAAILAARRQGDLVDAADLQEARDKIILGTVRTLAIQPQERHRLAVHEAGHTAVAHFTPEADPLYKVTIIPRGRSLGGTHMLSREEHHTLPEGYLRAQLAILLAGRAAERHFLGSVSSGADDDIKRATELARSMVARWGMTEELGPVDLRQSEDHPFLGQSIAQPREHADETAARVDLAVMTLLKKAEAQAEDILSRNEDAVSFLIRELEKREVLEADEIRLCLDAGEKVRPMKPRLEPPSISETGKRPEDCEKGSRDDPSSGT</sequence>
<keyword evidence="5 15" id="KW-0812">Transmembrane</keyword>
<dbReference type="GO" id="GO:0005886">
    <property type="term" value="C:plasma membrane"/>
    <property type="evidence" value="ECO:0007669"/>
    <property type="project" value="UniProtKB-SubCell"/>
</dbReference>
<keyword evidence="20" id="KW-1185">Reference proteome</keyword>
<keyword evidence="12 15" id="KW-0482">Metalloprotease</keyword>
<keyword evidence="7 15" id="KW-0547">Nucleotide-binding</keyword>
<proteinExistence type="inferred from homology"/>
<comment type="similarity">
    <text evidence="16">Belongs to the AAA ATPase family.</text>
</comment>
<dbReference type="GO" id="GO:0051301">
    <property type="term" value="P:cell division"/>
    <property type="evidence" value="ECO:0007669"/>
    <property type="project" value="UniProtKB-KW"/>
</dbReference>
<dbReference type="AlphaFoldDB" id="A0A239L9W9"/>
<name>A0A239L9W9_9RHOB</name>
<keyword evidence="3 15" id="KW-1003">Cell membrane</keyword>
<evidence type="ECO:0000256" key="11">
    <source>
        <dbReference type="ARBA" id="ARBA00022989"/>
    </source>
</evidence>
<dbReference type="InterPro" id="IPR003960">
    <property type="entry name" value="ATPase_AAA_CS"/>
</dbReference>
<evidence type="ECO:0000256" key="7">
    <source>
        <dbReference type="ARBA" id="ARBA00022741"/>
    </source>
</evidence>
<dbReference type="GO" id="GO:0006508">
    <property type="term" value="P:proteolysis"/>
    <property type="evidence" value="ECO:0007669"/>
    <property type="project" value="UniProtKB-KW"/>
</dbReference>
<evidence type="ECO:0000256" key="8">
    <source>
        <dbReference type="ARBA" id="ARBA00022801"/>
    </source>
</evidence>
<dbReference type="Gene3D" id="1.20.58.760">
    <property type="entry name" value="Peptidase M41"/>
    <property type="match status" value="1"/>
</dbReference>
<feature type="domain" description="AAA+ ATPase" evidence="18">
    <location>
        <begin position="204"/>
        <end position="343"/>
    </location>
</feature>
<dbReference type="GO" id="GO:0005524">
    <property type="term" value="F:ATP binding"/>
    <property type="evidence" value="ECO:0007669"/>
    <property type="project" value="UniProtKB-UniRule"/>
</dbReference>
<dbReference type="SMART" id="SM00382">
    <property type="entry name" value="AAA"/>
    <property type="match status" value="1"/>
</dbReference>
<dbReference type="FunFam" id="1.20.58.760:FF:000001">
    <property type="entry name" value="ATP-dependent zinc metalloprotease FtsH"/>
    <property type="match status" value="1"/>
</dbReference>
<keyword evidence="9 15" id="KW-0862">Zinc</keyword>
<evidence type="ECO:0000256" key="9">
    <source>
        <dbReference type="ARBA" id="ARBA00022833"/>
    </source>
</evidence>
<dbReference type="FunFam" id="3.40.50.300:FF:000001">
    <property type="entry name" value="ATP-dependent zinc metalloprotease FtsH"/>
    <property type="match status" value="1"/>
</dbReference>
<evidence type="ECO:0000256" key="13">
    <source>
        <dbReference type="ARBA" id="ARBA00023136"/>
    </source>
</evidence>
<dbReference type="InterPro" id="IPR027417">
    <property type="entry name" value="P-loop_NTPase"/>
</dbReference>
<dbReference type="Pfam" id="PF17862">
    <property type="entry name" value="AAA_lid_3"/>
    <property type="match status" value="1"/>
</dbReference>
<dbReference type="FunFam" id="1.10.8.60:FF:000001">
    <property type="entry name" value="ATP-dependent zinc metalloprotease FtsH"/>
    <property type="match status" value="1"/>
</dbReference>
<dbReference type="CDD" id="cd19501">
    <property type="entry name" value="RecA-like_FtsH"/>
    <property type="match status" value="1"/>
</dbReference>
<evidence type="ECO:0000256" key="3">
    <source>
        <dbReference type="ARBA" id="ARBA00022475"/>
    </source>
</evidence>
<evidence type="ECO:0000256" key="14">
    <source>
        <dbReference type="ARBA" id="ARBA00061570"/>
    </source>
</evidence>
<dbReference type="NCBIfam" id="TIGR01241">
    <property type="entry name" value="FtsH_fam"/>
    <property type="match status" value="1"/>
</dbReference>
<feature type="compositionally biased region" description="Basic and acidic residues" evidence="17">
    <location>
        <begin position="614"/>
        <end position="623"/>
    </location>
</feature>
<comment type="similarity">
    <text evidence="2 15">In the C-terminal section; belongs to the peptidase M41 family.</text>
</comment>
<dbReference type="GO" id="GO:0016887">
    <property type="term" value="F:ATP hydrolysis activity"/>
    <property type="evidence" value="ECO:0007669"/>
    <property type="project" value="UniProtKB-UniRule"/>
</dbReference>
<evidence type="ECO:0000256" key="10">
    <source>
        <dbReference type="ARBA" id="ARBA00022840"/>
    </source>
</evidence>
<comment type="subunit">
    <text evidence="15">Homohexamer.</text>
</comment>
<dbReference type="InterPro" id="IPR003959">
    <property type="entry name" value="ATPase_AAA_core"/>
</dbReference>
<evidence type="ECO:0000256" key="6">
    <source>
        <dbReference type="ARBA" id="ARBA00022723"/>
    </source>
</evidence>
<organism evidence="19 20">
    <name type="scientific">Tropicimonas sediminicola</name>
    <dbReference type="NCBI Taxonomy" id="1031541"/>
    <lineage>
        <taxon>Bacteria</taxon>
        <taxon>Pseudomonadati</taxon>
        <taxon>Pseudomonadota</taxon>
        <taxon>Alphaproteobacteria</taxon>
        <taxon>Rhodobacterales</taxon>
        <taxon>Roseobacteraceae</taxon>
        <taxon>Tropicimonas</taxon>
    </lineage>
</organism>
<dbReference type="PROSITE" id="PS00674">
    <property type="entry name" value="AAA"/>
    <property type="match status" value="1"/>
</dbReference>
<comment type="similarity">
    <text evidence="14 15">In the central section; belongs to the AAA ATPase family.</text>
</comment>
<evidence type="ECO:0000256" key="15">
    <source>
        <dbReference type="HAMAP-Rule" id="MF_01458"/>
    </source>
</evidence>
<evidence type="ECO:0000259" key="18">
    <source>
        <dbReference type="SMART" id="SM00382"/>
    </source>
</evidence>
<keyword evidence="19" id="KW-0132">Cell division</keyword>
<feature type="transmembrane region" description="Helical" evidence="15">
    <location>
        <begin position="118"/>
        <end position="135"/>
    </location>
</feature>
<dbReference type="RefSeq" id="WP_089234816.1">
    <property type="nucleotide sequence ID" value="NZ_FZOY01000009.1"/>
</dbReference>